<dbReference type="AlphaFoldDB" id="A0AAD6YZL3"/>
<dbReference type="Proteomes" id="UP001218218">
    <property type="component" value="Unassembled WGS sequence"/>
</dbReference>
<reference evidence="3" key="1">
    <citation type="submission" date="2023-03" db="EMBL/GenBank/DDBJ databases">
        <title>Massive genome expansion in bonnet fungi (Mycena s.s.) driven by repeated elements and novel gene families across ecological guilds.</title>
        <authorList>
            <consortium name="Lawrence Berkeley National Laboratory"/>
            <person name="Harder C.B."/>
            <person name="Miyauchi S."/>
            <person name="Viragh M."/>
            <person name="Kuo A."/>
            <person name="Thoen E."/>
            <person name="Andreopoulos B."/>
            <person name="Lu D."/>
            <person name="Skrede I."/>
            <person name="Drula E."/>
            <person name="Henrissat B."/>
            <person name="Morin E."/>
            <person name="Kohler A."/>
            <person name="Barry K."/>
            <person name="LaButti K."/>
            <person name="Morin E."/>
            <person name="Salamov A."/>
            <person name="Lipzen A."/>
            <person name="Mereny Z."/>
            <person name="Hegedus B."/>
            <person name="Baldrian P."/>
            <person name="Stursova M."/>
            <person name="Weitz H."/>
            <person name="Taylor A."/>
            <person name="Grigoriev I.V."/>
            <person name="Nagy L.G."/>
            <person name="Martin F."/>
            <person name="Kauserud H."/>
        </authorList>
    </citation>
    <scope>NUCLEOTIDE SEQUENCE</scope>
    <source>
        <strain evidence="3">CBHHK002</strain>
    </source>
</reference>
<keyword evidence="2" id="KW-0812">Transmembrane</keyword>
<accession>A0AAD6YZL3</accession>
<feature type="region of interest" description="Disordered" evidence="1">
    <location>
        <begin position="72"/>
        <end position="91"/>
    </location>
</feature>
<keyword evidence="4" id="KW-1185">Reference proteome</keyword>
<feature type="transmembrane region" description="Helical" evidence="2">
    <location>
        <begin position="6"/>
        <end position="26"/>
    </location>
</feature>
<keyword evidence="2" id="KW-1133">Transmembrane helix</keyword>
<evidence type="ECO:0000256" key="1">
    <source>
        <dbReference type="SAM" id="MobiDB-lite"/>
    </source>
</evidence>
<feature type="compositionally biased region" description="Polar residues" evidence="1">
    <location>
        <begin position="82"/>
        <end position="91"/>
    </location>
</feature>
<evidence type="ECO:0000256" key="2">
    <source>
        <dbReference type="SAM" id="Phobius"/>
    </source>
</evidence>
<feature type="non-terminal residue" evidence="3">
    <location>
        <position position="91"/>
    </location>
</feature>
<evidence type="ECO:0000313" key="4">
    <source>
        <dbReference type="Proteomes" id="UP001218218"/>
    </source>
</evidence>
<name>A0AAD6YZL3_9AGAR</name>
<keyword evidence="2" id="KW-0472">Membrane</keyword>
<evidence type="ECO:0000313" key="3">
    <source>
        <dbReference type="EMBL" id="KAJ7302291.1"/>
    </source>
</evidence>
<dbReference type="EMBL" id="JARIHO010000118">
    <property type="protein sequence ID" value="KAJ7302291.1"/>
    <property type="molecule type" value="Genomic_DNA"/>
</dbReference>
<comment type="caution">
    <text evidence="3">The sequence shown here is derived from an EMBL/GenBank/DDBJ whole genome shotgun (WGS) entry which is preliminary data.</text>
</comment>
<organism evidence="3 4">
    <name type="scientific">Mycena albidolilacea</name>
    <dbReference type="NCBI Taxonomy" id="1033008"/>
    <lineage>
        <taxon>Eukaryota</taxon>
        <taxon>Fungi</taxon>
        <taxon>Dikarya</taxon>
        <taxon>Basidiomycota</taxon>
        <taxon>Agaricomycotina</taxon>
        <taxon>Agaricomycetes</taxon>
        <taxon>Agaricomycetidae</taxon>
        <taxon>Agaricales</taxon>
        <taxon>Marasmiineae</taxon>
        <taxon>Mycenaceae</taxon>
        <taxon>Mycena</taxon>
    </lineage>
</organism>
<protein>
    <submittedName>
        <fullName evidence="3">Uncharacterized protein</fullName>
    </submittedName>
</protein>
<proteinExistence type="predicted"/>
<sequence>MNVGWRALYWTASGISIFGSALRALLPKSSMFMKLCSVFPHSSLHVPAPRSLLPTYVPTPSFLPPLLPAPSPTPHASVAPLPSSSLEEPAL</sequence>
<gene>
    <name evidence="3" type="ORF">DFH08DRAFT_905648</name>
</gene>